<reference evidence="1 2" key="1">
    <citation type="submission" date="2016-09" db="EMBL/GenBank/DDBJ databases">
        <authorList>
            <person name="Capua I."/>
            <person name="De Benedictis P."/>
            <person name="Joannis T."/>
            <person name="Lombin L.H."/>
            <person name="Cattoli G."/>
        </authorList>
    </citation>
    <scope>NUCLEOTIDE SEQUENCE [LARGE SCALE GENOMIC DNA]</scope>
    <source>
        <strain evidence="1 2">IMI 309357</strain>
    </source>
</reference>
<name>A0A1G4AWV4_9PEZI</name>
<protein>
    <recommendedName>
        <fullName evidence="3">Ipa protein</fullName>
    </recommendedName>
</protein>
<accession>A0A1G4AWV4</accession>
<dbReference type="RefSeq" id="XP_022470812.1">
    <property type="nucleotide sequence ID" value="XM_022622677.1"/>
</dbReference>
<dbReference type="AlphaFoldDB" id="A0A1G4AWV4"/>
<dbReference type="PANTHER" id="PTHR40788">
    <property type="entry name" value="CLR5 DOMAIN-CONTAINING PROTEIN-RELATED"/>
    <property type="match status" value="1"/>
</dbReference>
<proteinExistence type="predicted"/>
<comment type="caution">
    <text evidence="1">The sequence shown here is derived from an EMBL/GenBank/DDBJ whole genome shotgun (WGS) entry which is preliminary data.</text>
</comment>
<dbReference type="PANTHER" id="PTHR40788:SF1">
    <property type="entry name" value="IPA PROTEIN"/>
    <property type="match status" value="1"/>
</dbReference>
<dbReference type="GeneID" id="34564187"/>
<keyword evidence="2" id="KW-1185">Reference proteome</keyword>
<sequence length="708" mass="80354">MQAPQQDNEVPDLHDDLVRKYKRHGAKIQQIWREFNVGQRANCVKAGVMDGVLLRHSRDTSLGNLYAIIPEWNLCDLTEQPEHFLSMLEYRAKNTLEEQFLKGPNGGEGDSGIINKSMRTRNLSPVTSYKDSYILFYNGRHYGFPVHLPENDEESSRRFAPAKRAGLLPPRATGELVLRRQTDLLRSLNILIDDVLEQGSKVRSETQRPKHSEETATETFSKLNISESPAKLSLTDLVTAARDQAASLKERLELYSEPVVLSHDVNFWFFSRPELLPDEKGRRLPLVSDKYISASVFDAVHNAVKIAALWSYIQQLLERFESLNKDKAHRMILLQEIANAAQLAYASARSLFKRYIQVYSGSRWYKRISNAYDDAGNARVTLKGNPGDLTRSDPQLHYILRLCHPDTTASKAVDWLKKLGDLHQAYPQERENLVESEFESLCDLATTVAFIQDVTRTISAPAPSRKRGQLFVSRSQELETELNKLKTGLDLRDFAVPIDNLLEPGMTEAALKTLDQFVVDNAGAKLGVLYEDLVDECFSDLENQYEQYKAKIEQGHKEWTPVAVPAPEPREALVEQRKQKEKTRPAHMSAYEIGPPAEATITEPANEKQTFKVTPATAEVFNTLFNKSESRGAVNWTAFEGAMAELGFSVLPKYGSVFTFIPPASMAFKWSLTVHRPHKSQIEGYMTLVYARRLKRVYGWDERTFLVV</sequence>
<gene>
    <name evidence="1" type="ORF">CORC01_11051</name>
</gene>
<evidence type="ECO:0008006" key="3">
    <source>
        <dbReference type="Google" id="ProtNLM"/>
    </source>
</evidence>
<dbReference type="OrthoDB" id="2922289at2759"/>
<organism evidence="1 2">
    <name type="scientific">Colletotrichum orchidophilum</name>
    <dbReference type="NCBI Taxonomy" id="1209926"/>
    <lineage>
        <taxon>Eukaryota</taxon>
        <taxon>Fungi</taxon>
        <taxon>Dikarya</taxon>
        <taxon>Ascomycota</taxon>
        <taxon>Pezizomycotina</taxon>
        <taxon>Sordariomycetes</taxon>
        <taxon>Hypocreomycetidae</taxon>
        <taxon>Glomerellales</taxon>
        <taxon>Glomerellaceae</taxon>
        <taxon>Colletotrichum</taxon>
    </lineage>
</organism>
<dbReference type="STRING" id="1209926.A0A1G4AWV4"/>
<evidence type="ECO:0000313" key="2">
    <source>
        <dbReference type="Proteomes" id="UP000176998"/>
    </source>
</evidence>
<evidence type="ECO:0000313" key="1">
    <source>
        <dbReference type="EMBL" id="OHE93648.1"/>
    </source>
</evidence>
<dbReference type="EMBL" id="MJBS01000115">
    <property type="protein sequence ID" value="OHE93648.1"/>
    <property type="molecule type" value="Genomic_DNA"/>
</dbReference>
<dbReference type="Proteomes" id="UP000176998">
    <property type="component" value="Unassembled WGS sequence"/>
</dbReference>